<reference evidence="2" key="2">
    <citation type="submission" date="2025-09" db="UniProtKB">
        <authorList>
            <consortium name="Ensembl"/>
        </authorList>
    </citation>
    <scope>IDENTIFICATION</scope>
</reference>
<accession>A0A3B4UJK3</accession>
<dbReference type="InterPro" id="IPR048500">
    <property type="entry name" value="DIKK1/2/4_C-subdom1"/>
</dbReference>
<evidence type="ECO:0000259" key="1">
    <source>
        <dbReference type="Pfam" id="PF21481"/>
    </source>
</evidence>
<dbReference type="Pfam" id="PF21481">
    <property type="entry name" value="DIKK1-2-4_C-subdom1"/>
    <property type="match status" value="1"/>
</dbReference>
<dbReference type="GeneTree" id="ENSGT00940000177802"/>
<evidence type="ECO:0000313" key="2">
    <source>
        <dbReference type="Ensembl" id="ENSSDUP00000018473.1"/>
    </source>
</evidence>
<dbReference type="AlphaFoldDB" id="A0A3B4UJK3"/>
<evidence type="ECO:0000313" key="3">
    <source>
        <dbReference type="Proteomes" id="UP000261420"/>
    </source>
</evidence>
<protein>
    <recommendedName>
        <fullName evidence="1">Dickkopf-related protein 1/2/4 C-terminal subdomain 1 domain-containing protein</fullName>
    </recommendedName>
</protein>
<sequence>LIIYLRRRRYYVTLTPHIYNRAQRRPSSQDRQVDRQVDRDTDTFNRTKGEWRLAQSPRMHFTPEMSSCVRSGDCAAGLCCVRYLTGKRCQRIPVEGEACLLRGSTKLRRNLGRCDCDAGLSCTAVSRLQRQKINTPKVSQLF</sequence>
<proteinExistence type="predicted"/>
<reference evidence="2" key="1">
    <citation type="submission" date="2025-08" db="UniProtKB">
        <authorList>
            <consortium name="Ensembl"/>
        </authorList>
    </citation>
    <scope>IDENTIFICATION</scope>
</reference>
<dbReference type="OMA" id="NLGRCDC"/>
<dbReference type="Proteomes" id="UP000261420">
    <property type="component" value="Unplaced"/>
</dbReference>
<dbReference type="Ensembl" id="ENSSDUT00000018808.1">
    <property type="protein sequence ID" value="ENSSDUP00000018473.1"/>
    <property type="gene ID" value="ENSSDUG00000013493.1"/>
</dbReference>
<feature type="domain" description="Dickkopf-related protein 1/2/4 C-terminal subdomain 1" evidence="1">
    <location>
        <begin position="66"/>
        <end position="93"/>
    </location>
</feature>
<dbReference type="Gene3D" id="2.10.80.10">
    <property type="entry name" value="Lipase, subunit A"/>
    <property type="match status" value="1"/>
</dbReference>
<keyword evidence="3" id="KW-1185">Reference proteome</keyword>
<name>A0A3B4UJK3_SERDU</name>
<organism evidence="2 3">
    <name type="scientific">Seriola dumerili</name>
    <name type="common">Greater amberjack</name>
    <name type="synonym">Caranx dumerili</name>
    <dbReference type="NCBI Taxonomy" id="41447"/>
    <lineage>
        <taxon>Eukaryota</taxon>
        <taxon>Metazoa</taxon>
        <taxon>Chordata</taxon>
        <taxon>Craniata</taxon>
        <taxon>Vertebrata</taxon>
        <taxon>Euteleostomi</taxon>
        <taxon>Actinopterygii</taxon>
        <taxon>Neopterygii</taxon>
        <taxon>Teleostei</taxon>
        <taxon>Neoteleostei</taxon>
        <taxon>Acanthomorphata</taxon>
        <taxon>Carangaria</taxon>
        <taxon>Carangiformes</taxon>
        <taxon>Carangidae</taxon>
        <taxon>Seriola</taxon>
    </lineage>
</organism>